<dbReference type="PANTHER" id="PTHR23502:SF144">
    <property type="entry name" value="MAJOR FACILITATOR SUPERFAMILY (MFS) PROFILE DOMAIN-CONTAINING PROTEIN"/>
    <property type="match status" value="1"/>
</dbReference>
<feature type="transmembrane region" description="Helical" evidence="6">
    <location>
        <begin position="322"/>
        <end position="343"/>
    </location>
</feature>
<keyword evidence="3 6" id="KW-0812">Transmembrane</keyword>
<sequence length="505" mass="54536">MASSTKIPIPRVTVDEATALLAPPQPPYSVFSPVQKKLIVFTAALASTFSPLSSNIYYPAINSIADELKISPGMVNLTITAYMVFQGLTPAFMGDLSDTAGRRPVYVLCFGIYIVANIGLALQRDFVTLLVLRALQSTGISATVALSNAVAADTVTSAERGMYLGIASLGGILGPALGPTLGGLLSQSLGWRSIFWFLALVAAVFFVLLMLFFPETCRAIVGNGSIPPPRWNRSLLDCMVGRTRGKQQLNLSPEADNAPPKPHQKSRIRVPNPWSTLRLLFEMPTGLVLLSNGIGYAAYYAVTSTVPTQWNEIYHLNDFQLGLTYIPIGLGTILSAFTNGWLVDWNFQRIARQVGQLPIRNGKQDLRQFPIERARLQIAMPSAMLAAASIALYGWVIAAERPIVEALAMLLLIGYLVTASYNVMNVLIVDLHYGKPATATAANNLVRCLLGAGATAGVTPLLDLLGRQWCFCVVGAIYVISLPLSGLVYGFGAGWREKRDAERDG</sequence>
<keyword evidence="5 6" id="KW-0472">Membrane</keyword>
<dbReference type="GO" id="GO:0005886">
    <property type="term" value="C:plasma membrane"/>
    <property type="evidence" value="ECO:0007669"/>
    <property type="project" value="TreeGrafter"/>
</dbReference>
<evidence type="ECO:0000313" key="8">
    <source>
        <dbReference type="EMBL" id="ASK38713.1"/>
    </source>
</evidence>
<dbReference type="FunFam" id="1.20.1720.10:FF:000009">
    <property type="entry name" value="MFS multidrug transporter"/>
    <property type="match status" value="1"/>
</dbReference>
<feature type="transmembrane region" description="Helical" evidence="6">
    <location>
        <begin position="70"/>
        <end position="93"/>
    </location>
</feature>
<dbReference type="InterPro" id="IPR036259">
    <property type="entry name" value="MFS_trans_sf"/>
</dbReference>
<evidence type="ECO:0000256" key="2">
    <source>
        <dbReference type="ARBA" id="ARBA00022448"/>
    </source>
</evidence>
<dbReference type="Gene3D" id="1.20.1720.10">
    <property type="entry name" value="Multidrug resistance protein D"/>
    <property type="match status" value="1"/>
</dbReference>
<evidence type="ECO:0000259" key="7">
    <source>
        <dbReference type="PROSITE" id="PS50850"/>
    </source>
</evidence>
<dbReference type="InterPro" id="IPR011701">
    <property type="entry name" value="MFS"/>
</dbReference>
<feature type="domain" description="Major facilitator superfamily (MFS) profile" evidence="7">
    <location>
        <begin position="39"/>
        <end position="493"/>
    </location>
</feature>
<evidence type="ECO:0000256" key="5">
    <source>
        <dbReference type="ARBA" id="ARBA00023136"/>
    </source>
</evidence>
<feature type="transmembrane region" description="Helical" evidence="6">
    <location>
        <begin position="376"/>
        <end position="397"/>
    </location>
</feature>
<gene>
    <name evidence="8" type="primary">pvL4</name>
</gene>
<keyword evidence="4 6" id="KW-1133">Transmembrane helix</keyword>
<dbReference type="Gene3D" id="1.20.1250.20">
    <property type="entry name" value="MFS general substrate transporter like domains"/>
    <property type="match status" value="1"/>
</dbReference>
<evidence type="ECO:0000256" key="3">
    <source>
        <dbReference type="ARBA" id="ARBA00022692"/>
    </source>
</evidence>
<dbReference type="PANTHER" id="PTHR23502">
    <property type="entry name" value="MAJOR FACILITATOR SUPERFAMILY"/>
    <property type="match status" value="1"/>
</dbReference>
<feature type="transmembrane region" description="Helical" evidence="6">
    <location>
        <begin position="403"/>
        <end position="424"/>
    </location>
</feature>
<evidence type="ECO:0000256" key="4">
    <source>
        <dbReference type="ARBA" id="ARBA00022989"/>
    </source>
</evidence>
<dbReference type="PROSITE" id="PS50850">
    <property type="entry name" value="MFS"/>
    <property type="match status" value="1"/>
</dbReference>
<feature type="transmembrane region" description="Helical" evidence="6">
    <location>
        <begin position="194"/>
        <end position="213"/>
    </location>
</feature>
<evidence type="ECO:0000256" key="6">
    <source>
        <dbReference type="SAM" id="Phobius"/>
    </source>
</evidence>
<dbReference type="EMBL" id="MF197864">
    <property type="protein sequence ID" value="ASK38713.1"/>
    <property type="molecule type" value="Genomic_DNA"/>
</dbReference>
<dbReference type="GO" id="GO:0022857">
    <property type="term" value="F:transmembrane transporter activity"/>
    <property type="evidence" value="ECO:0007669"/>
    <property type="project" value="InterPro"/>
</dbReference>
<protein>
    <submittedName>
        <fullName evidence="8">Major facilitator superfamily transporter</fullName>
    </submittedName>
</protein>
<feature type="transmembrane region" description="Helical" evidence="6">
    <location>
        <begin position="105"/>
        <end position="122"/>
    </location>
</feature>
<feature type="transmembrane region" description="Helical" evidence="6">
    <location>
        <begin position="134"/>
        <end position="151"/>
    </location>
</feature>
<comment type="subcellular location">
    <subcellularLocation>
        <location evidence="1">Membrane</location>
        <topology evidence="1">Multi-pass membrane protein</topology>
    </subcellularLocation>
</comment>
<reference evidence="8" key="1">
    <citation type="journal article" date="2017" name="Chem. Commun. (Camb.)">
        <title>Genetic and chemical characterisation of the cornexistin pathway provides further insight into maleidride biosynthesis.</title>
        <authorList>
            <person name="Williams K."/>
            <person name="Szwalbe A.J."/>
            <person name="Dickson C."/>
            <person name="Desson T.R."/>
            <person name="Mulholland N.P."/>
            <person name="Vincent J.L."/>
            <person name="Clough J.M."/>
            <person name="Bailey A.M."/>
            <person name="Butts C.P."/>
            <person name="Willis C.L."/>
            <person name="Simpson T.J."/>
            <person name="Cox R.J."/>
        </authorList>
    </citation>
    <scope>NUCLEOTIDE SEQUENCE</scope>
</reference>
<feature type="transmembrane region" description="Helical" evidence="6">
    <location>
        <begin position="468"/>
        <end position="491"/>
    </location>
</feature>
<organism evidence="8">
    <name type="scientific">Paecilomyces divaricatus</name>
    <name type="common">Penicillium divaricatum</name>
    <dbReference type="NCBI Taxonomy" id="644132"/>
    <lineage>
        <taxon>Eukaryota</taxon>
        <taxon>Fungi</taxon>
        <taxon>Dikarya</taxon>
        <taxon>Ascomycota</taxon>
        <taxon>Pezizomycotina</taxon>
        <taxon>Eurotiomycetes</taxon>
        <taxon>Eurotiomycetidae</taxon>
        <taxon>Eurotiales</taxon>
        <taxon>Thermoascaceae</taxon>
        <taxon>Paecilomyces</taxon>
    </lineage>
</organism>
<feature type="transmembrane region" description="Helical" evidence="6">
    <location>
        <begin position="445"/>
        <end position="462"/>
    </location>
</feature>
<accession>A0A3G1IHK1</accession>
<dbReference type="InterPro" id="IPR020846">
    <property type="entry name" value="MFS_dom"/>
</dbReference>
<evidence type="ECO:0000256" key="1">
    <source>
        <dbReference type="ARBA" id="ARBA00004141"/>
    </source>
</evidence>
<keyword evidence="2" id="KW-0813">Transport</keyword>
<dbReference type="Pfam" id="PF07690">
    <property type="entry name" value="MFS_1"/>
    <property type="match status" value="1"/>
</dbReference>
<name>A0A3G1IHK1_PAEDI</name>
<feature type="transmembrane region" description="Helical" evidence="6">
    <location>
        <begin position="38"/>
        <end position="58"/>
    </location>
</feature>
<dbReference type="SUPFAM" id="SSF103473">
    <property type="entry name" value="MFS general substrate transporter"/>
    <property type="match status" value="1"/>
</dbReference>
<feature type="transmembrane region" description="Helical" evidence="6">
    <location>
        <begin position="163"/>
        <end position="182"/>
    </location>
</feature>
<feature type="transmembrane region" description="Helical" evidence="6">
    <location>
        <begin position="279"/>
        <end position="302"/>
    </location>
</feature>
<proteinExistence type="predicted"/>
<dbReference type="AlphaFoldDB" id="A0A3G1IHK1"/>